<dbReference type="InterPro" id="IPR014867">
    <property type="entry name" value="Spore_coat_CotH_CotH2/3/7"/>
</dbReference>
<dbReference type="PROSITE" id="PS51257">
    <property type="entry name" value="PROKAR_LIPOPROTEIN"/>
    <property type="match status" value="1"/>
</dbReference>
<evidence type="ECO:0000313" key="1">
    <source>
        <dbReference type="EMBL" id="PRQ02327.1"/>
    </source>
</evidence>
<accession>A0A2S9YB32</accession>
<organism evidence="1 2">
    <name type="scientific">Enhygromyxa salina</name>
    <dbReference type="NCBI Taxonomy" id="215803"/>
    <lineage>
        <taxon>Bacteria</taxon>
        <taxon>Pseudomonadati</taxon>
        <taxon>Myxococcota</taxon>
        <taxon>Polyangia</taxon>
        <taxon>Nannocystales</taxon>
        <taxon>Nannocystaceae</taxon>
        <taxon>Enhygromyxa</taxon>
    </lineage>
</organism>
<comment type="caution">
    <text evidence="1">The sequence shown here is derived from an EMBL/GenBank/DDBJ whole genome shotgun (WGS) entry which is preliminary data.</text>
</comment>
<evidence type="ECO:0000313" key="2">
    <source>
        <dbReference type="Proteomes" id="UP000237968"/>
    </source>
</evidence>
<protein>
    <submittedName>
        <fullName evidence="1">CotH protein</fullName>
    </submittedName>
</protein>
<dbReference type="AlphaFoldDB" id="A0A2S9YB32"/>
<sequence length="704" mass="75949">MSVRFTRALATVLLACVASGCDEPGPEPDKPDADELGVCELPVERTALDVDCAAIARIVPTGVAVSEGHVARRHLRLEDASGAALGAEFGACLIVADSECERAAVEIEPAPSHSNTALLVRPMPEPVSNAVLAEAVSNFIDSRPEGEAISVFRWGAELTQISTPTTDRRRLHALVASGLQPLPGEALPLTEAIDAVATPLALVEAGSHLSHRQLVVVAPGHAPVEASALERSGLTAALDVELVTAAGFDDALAELSARLDATLAAGEQVIRQCALDGLRDLSVHVANGGPTLALTDVSVLGAAEAGEDLACSPADQALEPALPEVIEIELSPSQRLEYDSRVAELSKEPFRGSVRTNLNAPGVLAPAKLKLRGNGSLECDRKSFSLNFEDDLPRRWLPDSGTDKFFLLSMCLDNRYVNQFTANQLMAELGLFGPKFRMVELVLSGQSQGLYLLVEKPQTALVDDNTRVRLIVRRGPDAEGAAPELKHSAGPDDEALATYEALITEAEARHGDELLAYLEGTMDLNQYLRWLALMSLLQSGDFVDEVYFMSTEVTGPGASAEDYFSISTWDQDDIFKPCHNGGDFEMDDPDGLLYCAEGLLDYAIFADPTIYARYVDELERTLAWLDQATFDRATFASEDSVLDILARDDARAAMVELLDDNPAAISYEVTEQEVRGRGAQLRELFAARRALLSERISHYRESEQ</sequence>
<dbReference type="EMBL" id="PVNK01000123">
    <property type="protein sequence ID" value="PRQ02327.1"/>
    <property type="molecule type" value="Genomic_DNA"/>
</dbReference>
<reference evidence="1 2" key="1">
    <citation type="submission" date="2018-03" db="EMBL/GenBank/DDBJ databases">
        <title>Draft Genome Sequences of the Obligatory Marine Myxobacteria Enhygromyxa salina SWB005.</title>
        <authorList>
            <person name="Poehlein A."/>
            <person name="Moghaddam J.A."/>
            <person name="Harms H."/>
            <person name="Alanjari M."/>
            <person name="Koenig G.M."/>
            <person name="Daniel R."/>
            <person name="Schaeberle T.F."/>
        </authorList>
    </citation>
    <scope>NUCLEOTIDE SEQUENCE [LARGE SCALE GENOMIC DNA]</scope>
    <source>
        <strain evidence="1 2">SWB005</strain>
    </source>
</reference>
<gene>
    <name evidence="1" type="ORF">ENSA5_24180</name>
</gene>
<dbReference type="Proteomes" id="UP000237968">
    <property type="component" value="Unassembled WGS sequence"/>
</dbReference>
<dbReference type="RefSeq" id="WP_106391829.1">
    <property type="nucleotide sequence ID" value="NZ_PVNK01000123.1"/>
</dbReference>
<name>A0A2S9YB32_9BACT</name>
<proteinExistence type="predicted"/>
<dbReference type="OrthoDB" id="9779955at2"/>
<dbReference type="Pfam" id="PF08757">
    <property type="entry name" value="CotH"/>
    <property type="match status" value="1"/>
</dbReference>
<keyword evidence="2" id="KW-1185">Reference proteome</keyword>